<dbReference type="EMBL" id="BSXU01006688">
    <property type="protein sequence ID" value="GMG56053.1"/>
    <property type="molecule type" value="Genomic_DNA"/>
</dbReference>
<dbReference type="Proteomes" id="UP001165063">
    <property type="component" value="Unassembled WGS sequence"/>
</dbReference>
<keyword evidence="3" id="KW-0410">Iron transport</keyword>
<dbReference type="GO" id="GO:0033573">
    <property type="term" value="C:high-affinity iron permease complex"/>
    <property type="evidence" value="ECO:0007669"/>
    <property type="project" value="InterPro"/>
</dbReference>
<name>A0A9W6Z4G2_AMBMO</name>
<feature type="transmembrane region" description="Helical" evidence="7">
    <location>
        <begin position="60"/>
        <end position="75"/>
    </location>
</feature>
<comment type="caution">
    <text evidence="8">The sequence shown here is derived from an EMBL/GenBank/DDBJ whole genome shotgun (WGS) entry which is preliminary data.</text>
</comment>
<evidence type="ECO:0000256" key="6">
    <source>
        <dbReference type="ARBA" id="ARBA00023136"/>
    </source>
</evidence>
<evidence type="ECO:0000256" key="1">
    <source>
        <dbReference type="ARBA" id="ARBA00004141"/>
    </source>
</evidence>
<keyword evidence="6 7" id="KW-0472">Membrane</keyword>
<comment type="subcellular location">
    <subcellularLocation>
        <location evidence="1">Membrane</location>
        <topology evidence="1">Multi-pass membrane protein</topology>
    </subcellularLocation>
</comment>
<reference evidence="8" key="1">
    <citation type="submission" date="2023-04" db="EMBL/GenBank/DDBJ databases">
        <title>Ambrosiozyma monospora NBRC 1965.</title>
        <authorList>
            <person name="Ichikawa N."/>
            <person name="Sato H."/>
            <person name="Tonouchi N."/>
        </authorList>
    </citation>
    <scope>NUCLEOTIDE SEQUENCE</scope>
    <source>
        <strain evidence="8">NBRC 1965</strain>
    </source>
</reference>
<proteinExistence type="inferred from homology"/>
<gene>
    <name evidence="8" type="ORF">Amon01_000812200</name>
</gene>
<feature type="transmembrane region" description="Helical" evidence="7">
    <location>
        <begin position="95"/>
        <end position="117"/>
    </location>
</feature>
<accession>A0A9W6Z4G2</accession>
<comment type="similarity">
    <text evidence="2">Belongs to the oxidase-dependent Fe transporter (OFeT) (TC 9.A.10.1) family.</text>
</comment>
<organism evidence="8 9">
    <name type="scientific">Ambrosiozyma monospora</name>
    <name type="common">Yeast</name>
    <name type="synonym">Endomycopsis monosporus</name>
    <dbReference type="NCBI Taxonomy" id="43982"/>
    <lineage>
        <taxon>Eukaryota</taxon>
        <taxon>Fungi</taxon>
        <taxon>Dikarya</taxon>
        <taxon>Ascomycota</taxon>
        <taxon>Saccharomycotina</taxon>
        <taxon>Pichiomycetes</taxon>
        <taxon>Pichiales</taxon>
        <taxon>Pichiaceae</taxon>
        <taxon>Ambrosiozyma</taxon>
    </lineage>
</organism>
<evidence type="ECO:0000313" key="9">
    <source>
        <dbReference type="Proteomes" id="UP001165063"/>
    </source>
</evidence>
<evidence type="ECO:0000313" key="8">
    <source>
        <dbReference type="EMBL" id="GMG56053.1"/>
    </source>
</evidence>
<protein>
    <submittedName>
        <fullName evidence="8">Unnamed protein product</fullName>
    </submittedName>
</protein>
<dbReference type="AlphaFoldDB" id="A0A9W6Z4G2"/>
<feature type="transmembrane region" description="Helical" evidence="7">
    <location>
        <begin position="21"/>
        <end position="40"/>
    </location>
</feature>
<evidence type="ECO:0000256" key="2">
    <source>
        <dbReference type="ARBA" id="ARBA00008333"/>
    </source>
</evidence>
<dbReference type="GO" id="GO:0005381">
    <property type="term" value="F:iron ion transmembrane transporter activity"/>
    <property type="evidence" value="ECO:0007669"/>
    <property type="project" value="InterPro"/>
</dbReference>
<evidence type="ECO:0000256" key="3">
    <source>
        <dbReference type="ARBA" id="ARBA00022496"/>
    </source>
</evidence>
<dbReference type="OrthoDB" id="4364at2759"/>
<keyword evidence="4 7" id="KW-0812">Transmembrane</keyword>
<keyword evidence="3" id="KW-0813">Transport</keyword>
<evidence type="ECO:0000256" key="5">
    <source>
        <dbReference type="ARBA" id="ARBA00022989"/>
    </source>
</evidence>
<keyword evidence="9" id="KW-1185">Reference proteome</keyword>
<dbReference type="Pfam" id="PF03239">
    <property type="entry name" value="FTR1"/>
    <property type="match status" value="1"/>
</dbReference>
<sequence length="133" mass="15034">MIPVKFPLVANRLFLLRFFYLNARFANIFSTELIVIFLVFTEWLTFSTFKSFLWFSEKDSKLSSSMAISVVLAFVKQSKLAKQPQLYKTLIKQILIGAIVGVVLCLILGCSFIGAFYSLGNDIWGKSENVSSV</sequence>
<evidence type="ECO:0000256" key="4">
    <source>
        <dbReference type="ARBA" id="ARBA00022692"/>
    </source>
</evidence>
<keyword evidence="3" id="KW-0408">Iron</keyword>
<evidence type="ECO:0000256" key="7">
    <source>
        <dbReference type="SAM" id="Phobius"/>
    </source>
</evidence>
<dbReference type="InterPro" id="IPR004923">
    <property type="entry name" value="FTR1/Fip1/EfeU"/>
</dbReference>
<keyword evidence="3" id="KW-0406">Ion transport</keyword>
<keyword evidence="5 7" id="KW-1133">Transmembrane helix</keyword>